<keyword evidence="2" id="KW-1185">Reference proteome</keyword>
<evidence type="ECO:0000313" key="1">
    <source>
        <dbReference type="EMBL" id="EAA17438.1"/>
    </source>
</evidence>
<name>Q7RDK6_PLAYO</name>
<reference evidence="1 2" key="1">
    <citation type="journal article" date="2002" name="Nature">
        <title>Genome sequence and comparative analysis of the model rodent malaria parasite Plasmodium yoelii yoelii.</title>
        <authorList>
            <person name="Carlton J.M."/>
            <person name="Angiuoli S.V."/>
            <person name="Suh B.B."/>
            <person name="Kooij T.W."/>
            <person name="Pertea M."/>
            <person name="Silva J.C."/>
            <person name="Ermolaeva M.D."/>
            <person name="Allen J.E."/>
            <person name="Selengut J.D."/>
            <person name="Koo H.L."/>
            <person name="Peterson J.D."/>
            <person name="Pop M."/>
            <person name="Kosack D.S."/>
            <person name="Shumway M.F."/>
            <person name="Bidwell S.L."/>
            <person name="Shallom S.J."/>
            <person name="van Aken S.E."/>
            <person name="Riedmuller S.B."/>
            <person name="Feldblyum T.V."/>
            <person name="Cho J.K."/>
            <person name="Quackenbush J."/>
            <person name="Sedegah M."/>
            <person name="Shoaibi A."/>
            <person name="Cummings L.M."/>
            <person name="Florens L."/>
            <person name="Yates J.R."/>
            <person name="Raine J.D."/>
            <person name="Sinden R.E."/>
            <person name="Harris M.A."/>
            <person name="Cunningham D.A."/>
            <person name="Preiser P.R."/>
            <person name="Bergman L.W."/>
            <person name="Vaidya A.B."/>
            <person name="van Lin L.H."/>
            <person name="Janse C.J."/>
            <person name="Waters A.P."/>
            <person name="Smith H.O."/>
            <person name="White O.R."/>
            <person name="Salzberg S.L."/>
            <person name="Venter J.C."/>
            <person name="Fraser C.M."/>
            <person name="Hoffman S.L."/>
            <person name="Gardner M.J."/>
            <person name="Carucci D.J."/>
        </authorList>
    </citation>
    <scope>NUCLEOTIDE SEQUENCE [LARGE SCALE GENOMIC DNA]</scope>
    <source>
        <strain evidence="1 2">17XNL</strain>
    </source>
</reference>
<dbReference type="EMBL" id="AABL01001713">
    <property type="protein sequence ID" value="EAA17438.1"/>
    <property type="molecule type" value="Genomic_DNA"/>
</dbReference>
<gene>
    <name evidence="1" type="ORF">PY05416</name>
</gene>
<accession>Q7RDK6</accession>
<comment type="caution">
    <text evidence="1">The sequence shown here is derived from an EMBL/GenBank/DDBJ whole genome shotgun (WGS) entry which is preliminary data.</text>
</comment>
<dbReference type="InParanoid" id="Q7RDK6"/>
<dbReference type="Proteomes" id="UP000008553">
    <property type="component" value="Unassembled WGS sequence"/>
</dbReference>
<proteinExistence type="predicted"/>
<feature type="non-terminal residue" evidence="1">
    <location>
        <position position="1"/>
    </location>
</feature>
<dbReference type="PaxDb" id="73239-Q7RDK6"/>
<organism evidence="1 2">
    <name type="scientific">Plasmodium yoelii yoelii</name>
    <dbReference type="NCBI Taxonomy" id="73239"/>
    <lineage>
        <taxon>Eukaryota</taxon>
        <taxon>Sar</taxon>
        <taxon>Alveolata</taxon>
        <taxon>Apicomplexa</taxon>
        <taxon>Aconoidasida</taxon>
        <taxon>Haemosporida</taxon>
        <taxon>Plasmodiidae</taxon>
        <taxon>Plasmodium</taxon>
        <taxon>Plasmodium (Vinckeia)</taxon>
    </lineage>
</organism>
<protein>
    <submittedName>
        <fullName evidence="1">Uncharacterized protein</fullName>
    </submittedName>
</protein>
<dbReference type="AlphaFoldDB" id="Q7RDK6"/>
<sequence length="27" mass="3355">YPFFGCIFRFQLEIKHTKIVNIFDQHL</sequence>
<evidence type="ECO:0000313" key="2">
    <source>
        <dbReference type="Proteomes" id="UP000008553"/>
    </source>
</evidence>